<comment type="caution">
    <text evidence="3">The sequence shown here is derived from an EMBL/GenBank/DDBJ whole genome shotgun (WGS) entry which is preliminary data.</text>
</comment>
<evidence type="ECO:0008006" key="5">
    <source>
        <dbReference type="Google" id="ProtNLM"/>
    </source>
</evidence>
<dbReference type="AlphaFoldDB" id="A0A943USG9"/>
<evidence type="ECO:0000256" key="1">
    <source>
        <dbReference type="SAM" id="MobiDB-lite"/>
    </source>
</evidence>
<feature type="compositionally biased region" description="Low complexity" evidence="1">
    <location>
        <begin position="21"/>
        <end position="41"/>
    </location>
</feature>
<feature type="transmembrane region" description="Helical" evidence="2">
    <location>
        <begin position="89"/>
        <end position="108"/>
    </location>
</feature>
<feature type="region of interest" description="Disordered" evidence="1">
    <location>
        <begin position="1"/>
        <end position="69"/>
    </location>
</feature>
<keyword evidence="2" id="KW-0472">Membrane</keyword>
<accession>A0A943USG9</accession>
<gene>
    <name evidence="3" type="ORF">KH142_00740</name>
</gene>
<keyword evidence="2" id="KW-1133">Transmembrane helix</keyword>
<feature type="compositionally biased region" description="Pro residues" evidence="1">
    <location>
        <begin position="48"/>
        <end position="62"/>
    </location>
</feature>
<organism evidence="3 4">
    <name type="scientific">Slackia piriformis</name>
    <dbReference type="NCBI Taxonomy" id="626934"/>
    <lineage>
        <taxon>Bacteria</taxon>
        <taxon>Bacillati</taxon>
        <taxon>Actinomycetota</taxon>
        <taxon>Coriobacteriia</taxon>
        <taxon>Eggerthellales</taxon>
        <taxon>Eggerthellaceae</taxon>
        <taxon>Slackia</taxon>
    </lineage>
</organism>
<name>A0A943USG9_9ACTN</name>
<reference evidence="3" key="1">
    <citation type="submission" date="2021-02" db="EMBL/GenBank/DDBJ databases">
        <title>Infant gut strain persistence is associated with maternal origin, phylogeny, and functional potential including surface adhesion and iron acquisition.</title>
        <authorList>
            <person name="Lou Y.C."/>
        </authorList>
    </citation>
    <scope>NUCLEOTIDE SEQUENCE</scope>
    <source>
        <strain evidence="3">L2_039_000G1_dasL2_039_000G1_concoct_11</strain>
    </source>
</reference>
<evidence type="ECO:0000313" key="4">
    <source>
        <dbReference type="Proteomes" id="UP000727506"/>
    </source>
</evidence>
<dbReference type="EMBL" id="JAGZSV010000005">
    <property type="protein sequence ID" value="MBS6940016.1"/>
    <property type="molecule type" value="Genomic_DNA"/>
</dbReference>
<feature type="transmembrane region" description="Helical" evidence="2">
    <location>
        <begin position="129"/>
        <end position="152"/>
    </location>
</feature>
<dbReference type="Proteomes" id="UP000727506">
    <property type="component" value="Unassembled WGS sequence"/>
</dbReference>
<protein>
    <recommendedName>
        <fullName evidence="5">Spore coat protein SP96</fullName>
    </recommendedName>
</protein>
<proteinExistence type="predicted"/>
<evidence type="ECO:0000313" key="3">
    <source>
        <dbReference type="EMBL" id="MBS6940016.1"/>
    </source>
</evidence>
<sequence>MSDTINPSGIPQTPGDAPAGAQPASAERIAAPAAGSVPPAGGASGAGPVPPLGGAPVPPAGQMPPFQGQVPPQNVPGMPLLYLTGGMKFGWAAAGFLMGPVAILLAWLTNAHNFPEAKNAAVKFSLFGFLAQILLWVLVVGLFGCATCAAIGSLGPGYCYY</sequence>
<feature type="compositionally biased region" description="Polar residues" evidence="1">
    <location>
        <begin position="1"/>
        <end position="11"/>
    </location>
</feature>
<evidence type="ECO:0000256" key="2">
    <source>
        <dbReference type="SAM" id="Phobius"/>
    </source>
</evidence>
<keyword evidence="2" id="KW-0812">Transmembrane</keyword>